<evidence type="ECO:0000313" key="2">
    <source>
        <dbReference type="EMBL" id="MCA6073315.1"/>
    </source>
</evidence>
<dbReference type="Pfam" id="PF11297">
    <property type="entry name" value="DUF3098"/>
    <property type="match status" value="1"/>
</dbReference>
<dbReference type="InterPro" id="IPR021448">
    <property type="entry name" value="DUF3098"/>
</dbReference>
<name>A0A9X1HLR9_9BACT</name>
<evidence type="ECO:0000313" key="3">
    <source>
        <dbReference type="Proteomes" id="UP001139409"/>
    </source>
</evidence>
<evidence type="ECO:0000256" key="1">
    <source>
        <dbReference type="SAM" id="Phobius"/>
    </source>
</evidence>
<dbReference type="EMBL" id="JAIXNE010000001">
    <property type="protein sequence ID" value="MCA6073315.1"/>
    <property type="molecule type" value="Genomic_DNA"/>
</dbReference>
<dbReference type="RefSeq" id="WP_225696433.1">
    <property type="nucleotide sequence ID" value="NZ_JAIXNE010000001.1"/>
</dbReference>
<dbReference type="AlphaFoldDB" id="A0A9X1HLR9"/>
<proteinExistence type="predicted"/>
<keyword evidence="3" id="KW-1185">Reference proteome</keyword>
<gene>
    <name evidence="2" type="ORF">LDX50_00455</name>
</gene>
<organism evidence="2 3">
    <name type="scientific">Fulvivirga sedimenti</name>
    <dbReference type="NCBI Taxonomy" id="2879465"/>
    <lineage>
        <taxon>Bacteria</taxon>
        <taxon>Pseudomonadati</taxon>
        <taxon>Bacteroidota</taxon>
        <taxon>Cytophagia</taxon>
        <taxon>Cytophagales</taxon>
        <taxon>Fulvivirgaceae</taxon>
        <taxon>Fulvivirga</taxon>
    </lineage>
</organism>
<reference evidence="2" key="1">
    <citation type="submission" date="2021-09" db="EMBL/GenBank/DDBJ databases">
        <title>Fulvivirga sp. isolated from coastal sediment.</title>
        <authorList>
            <person name="Yu H."/>
        </authorList>
    </citation>
    <scope>NUCLEOTIDE SEQUENCE</scope>
    <source>
        <strain evidence="2">1062</strain>
    </source>
</reference>
<sequence length="70" mass="7617">MDKNELPFSRINYKLMLIGVALLGAGFIIMSLDQQEFGFGFLGLTLGPLVVMAGFLVEIAAILKSPDKKD</sequence>
<accession>A0A9X1HLR9</accession>
<keyword evidence="1" id="KW-0472">Membrane</keyword>
<feature type="transmembrane region" description="Helical" evidence="1">
    <location>
        <begin position="38"/>
        <end position="63"/>
    </location>
</feature>
<keyword evidence="1" id="KW-1133">Transmembrane helix</keyword>
<keyword evidence="1" id="KW-0812">Transmembrane</keyword>
<dbReference type="Proteomes" id="UP001139409">
    <property type="component" value="Unassembled WGS sequence"/>
</dbReference>
<feature type="transmembrane region" description="Helical" evidence="1">
    <location>
        <begin position="12"/>
        <end position="32"/>
    </location>
</feature>
<protein>
    <submittedName>
        <fullName evidence="2">DUF3098 domain-containing protein</fullName>
    </submittedName>
</protein>
<comment type="caution">
    <text evidence="2">The sequence shown here is derived from an EMBL/GenBank/DDBJ whole genome shotgun (WGS) entry which is preliminary data.</text>
</comment>